<gene>
    <name evidence="6" type="primary">Adam25-L</name>
    <name evidence="6" type="ORF">Hamer_G022562</name>
</gene>
<feature type="disulfide bond" evidence="2">
    <location>
        <begin position="193"/>
        <end position="202"/>
    </location>
</feature>
<dbReference type="GO" id="GO:0008237">
    <property type="term" value="F:metallopeptidase activity"/>
    <property type="evidence" value="ECO:0007669"/>
    <property type="project" value="UniProtKB-KW"/>
</dbReference>
<dbReference type="Gene3D" id="4.10.70.10">
    <property type="entry name" value="Disintegrin domain"/>
    <property type="match status" value="1"/>
</dbReference>
<evidence type="ECO:0000259" key="5">
    <source>
        <dbReference type="PROSITE" id="PS50026"/>
    </source>
</evidence>
<dbReference type="PANTHER" id="PTHR11905">
    <property type="entry name" value="ADAM A DISINTEGRIN AND METALLOPROTEASE DOMAIN"/>
    <property type="match status" value="1"/>
</dbReference>
<keyword evidence="4" id="KW-0812">Transmembrane</keyword>
<feature type="compositionally biased region" description="Low complexity" evidence="3">
    <location>
        <begin position="622"/>
        <end position="636"/>
    </location>
</feature>
<evidence type="ECO:0000313" key="6">
    <source>
        <dbReference type="EMBL" id="KAG7159278.1"/>
    </source>
</evidence>
<dbReference type="SUPFAM" id="SSF57552">
    <property type="entry name" value="Blood coagulation inhibitor (disintegrin)"/>
    <property type="match status" value="1"/>
</dbReference>
<evidence type="ECO:0000256" key="3">
    <source>
        <dbReference type="SAM" id="MobiDB-lite"/>
    </source>
</evidence>
<evidence type="ECO:0000256" key="2">
    <source>
        <dbReference type="PROSITE-ProRule" id="PRU00076"/>
    </source>
</evidence>
<dbReference type="Gene3D" id="2.10.25.10">
    <property type="entry name" value="Laminin"/>
    <property type="match status" value="1"/>
</dbReference>
<feature type="domain" description="EGF-like" evidence="5">
    <location>
        <begin position="171"/>
        <end position="203"/>
    </location>
</feature>
<feature type="region of interest" description="Disordered" evidence="3">
    <location>
        <begin position="525"/>
        <end position="641"/>
    </location>
</feature>
<dbReference type="Proteomes" id="UP000747542">
    <property type="component" value="Unassembled WGS sequence"/>
</dbReference>
<feature type="disulfide bond" evidence="2">
    <location>
        <begin position="175"/>
        <end position="185"/>
    </location>
</feature>
<sequence length="652" mass="70612">MCRAASSDCDLPEYCSGHSEYCPDDVHKKDGVTCRWGKGHCHQGGCGSHEGRCEHVWGINAQVAHHKCYSNFNSKGNGDGNCGKHPKYDQYLPCTPKTQHCGTLHCIPPSYSKTRFDDPHHNSTDQVDGHTCSFIIAYEAYPAQDWLSPDGAACGTDKMCINQKCVMIPSAGGDCAGGCSGHGVCNNLDHCHCDPGYSPPSCLFPGTGGSIDSGAVSEAQDYSGVITASWVLVTLVVTVLVIMCCFWGYIRRWWERRGRGCVSSKLPCCASCIDTCCCPIMTKFTHWLVTVGSSREKNRSVKKEIHTGDAEEGVDEAMVCSVDVDFKGVSHTNSWGVADQKLVTDVITITPKNSPDLRRKIQLPSNSPVLHRKSVDSLDRPNYFQSVSVDSGCVSDSDEGISGKHSPVHMSMTSLISAFRRFNTKRGTTPPENDSRRSRNLGSLKSMPLSRFVVDPLAGSRSSRQVTPPPDHMKHGFRRSISTDVTRGRHGGAPPPPPPSLKPHKSDDNLISSNKLANNHFLSSENGNIHKINSGTQSGSRSHHSSDDGSGVDSQAVRKPIMPFKKSLSPLKPSPPLPPLAKSKPYTASVGKNSATNRQNGNINKVPLKPPQIMTSNNQLRTGGSAANNTTNSGNTTKKKNVLDMARKFEAL</sequence>
<evidence type="ECO:0000256" key="1">
    <source>
        <dbReference type="ARBA" id="ARBA00023049"/>
    </source>
</evidence>
<dbReference type="AlphaFoldDB" id="A0A8J5MPS2"/>
<keyword evidence="4" id="KW-1133">Transmembrane helix</keyword>
<dbReference type="Pfam" id="PF08516">
    <property type="entry name" value="ADAM_CR"/>
    <property type="match status" value="1"/>
</dbReference>
<keyword evidence="7" id="KW-1185">Reference proteome</keyword>
<keyword evidence="4" id="KW-0472">Membrane</keyword>
<proteinExistence type="predicted"/>
<feature type="transmembrane region" description="Helical" evidence="4">
    <location>
        <begin position="230"/>
        <end position="250"/>
    </location>
</feature>
<dbReference type="PROSITE" id="PS01186">
    <property type="entry name" value="EGF_2"/>
    <property type="match status" value="1"/>
</dbReference>
<feature type="region of interest" description="Disordered" evidence="3">
    <location>
        <begin position="421"/>
        <end position="512"/>
    </location>
</feature>
<reference evidence="6" key="1">
    <citation type="journal article" date="2021" name="Sci. Adv.">
        <title>The American lobster genome reveals insights on longevity, neural, and immune adaptations.</title>
        <authorList>
            <person name="Polinski J.M."/>
            <person name="Zimin A.V."/>
            <person name="Clark K.F."/>
            <person name="Kohn A.B."/>
            <person name="Sadowski N."/>
            <person name="Timp W."/>
            <person name="Ptitsyn A."/>
            <person name="Khanna P."/>
            <person name="Romanova D.Y."/>
            <person name="Williams P."/>
            <person name="Greenwood S.J."/>
            <person name="Moroz L.L."/>
            <person name="Walt D.R."/>
            <person name="Bodnar A.G."/>
        </authorList>
    </citation>
    <scope>NUCLEOTIDE SEQUENCE</scope>
    <source>
        <strain evidence="6">GMGI-L3</strain>
    </source>
</reference>
<dbReference type="EMBL" id="JAHLQT010033677">
    <property type="protein sequence ID" value="KAG7159278.1"/>
    <property type="molecule type" value="Genomic_DNA"/>
</dbReference>
<dbReference type="SMART" id="SM00608">
    <property type="entry name" value="ACR"/>
    <property type="match status" value="1"/>
</dbReference>
<feature type="compositionally biased region" description="Polar residues" evidence="3">
    <location>
        <begin position="590"/>
        <end position="603"/>
    </location>
</feature>
<dbReference type="PROSITE" id="PS50026">
    <property type="entry name" value="EGF_3"/>
    <property type="match status" value="1"/>
</dbReference>
<evidence type="ECO:0000256" key="4">
    <source>
        <dbReference type="SAM" id="Phobius"/>
    </source>
</evidence>
<name>A0A8J5MPS2_HOMAM</name>
<protein>
    <submittedName>
        <fullName evidence="6">Disintegrin and metalloproteinase domain-containing protein 25-like</fullName>
    </submittedName>
</protein>
<keyword evidence="2" id="KW-0245">EGF-like domain</keyword>
<dbReference type="InterPro" id="IPR036436">
    <property type="entry name" value="Disintegrin_dom_sf"/>
</dbReference>
<comment type="caution">
    <text evidence="6">The sequence shown here is derived from an EMBL/GenBank/DDBJ whole genome shotgun (WGS) entry which is preliminary data.</text>
</comment>
<organism evidence="6 7">
    <name type="scientific">Homarus americanus</name>
    <name type="common">American lobster</name>
    <dbReference type="NCBI Taxonomy" id="6706"/>
    <lineage>
        <taxon>Eukaryota</taxon>
        <taxon>Metazoa</taxon>
        <taxon>Ecdysozoa</taxon>
        <taxon>Arthropoda</taxon>
        <taxon>Crustacea</taxon>
        <taxon>Multicrustacea</taxon>
        <taxon>Malacostraca</taxon>
        <taxon>Eumalacostraca</taxon>
        <taxon>Eucarida</taxon>
        <taxon>Decapoda</taxon>
        <taxon>Pleocyemata</taxon>
        <taxon>Astacidea</taxon>
        <taxon>Nephropoidea</taxon>
        <taxon>Nephropidae</taxon>
        <taxon>Homarus</taxon>
    </lineage>
</organism>
<dbReference type="InterPro" id="IPR006586">
    <property type="entry name" value="ADAM_Cys-rich"/>
</dbReference>
<accession>A0A8J5MPS2</accession>
<keyword evidence="2" id="KW-1015">Disulfide bond</keyword>
<keyword evidence="1" id="KW-0482">Metalloprotease</keyword>
<dbReference type="PANTHER" id="PTHR11905:SF159">
    <property type="entry name" value="ADAM METALLOPROTEASE"/>
    <property type="match status" value="1"/>
</dbReference>
<keyword evidence="1" id="KW-0645">Protease</keyword>
<evidence type="ECO:0000313" key="7">
    <source>
        <dbReference type="Proteomes" id="UP000747542"/>
    </source>
</evidence>
<dbReference type="InterPro" id="IPR000742">
    <property type="entry name" value="EGF"/>
</dbReference>
<comment type="caution">
    <text evidence="2">Lacks conserved residue(s) required for the propagation of feature annotation.</text>
</comment>
<keyword evidence="1" id="KW-0378">Hydrolase</keyword>